<dbReference type="OrthoDB" id="9798384at2"/>
<protein>
    <recommendedName>
        <fullName evidence="3">Transposase (putative) YhgA-like domain-containing protein</fullName>
    </recommendedName>
</protein>
<gene>
    <name evidence="1" type="ORF">DWY69_08915</name>
</gene>
<dbReference type="EMBL" id="QVLU01000006">
    <property type="protein sequence ID" value="RGE72456.1"/>
    <property type="molecule type" value="Genomic_DNA"/>
</dbReference>
<organism evidence="1 2">
    <name type="scientific">Eisenbergiella massiliensis</name>
    <dbReference type="NCBI Taxonomy" id="1720294"/>
    <lineage>
        <taxon>Bacteria</taxon>
        <taxon>Bacillati</taxon>
        <taxon>Bacillota</taxon>
        <taxon>Clostridia</taxon>
        <taxon>Lachnospirales</taxon>
        <taxon>Lachnospiraceae</taxon>
        <taxon>Eisenbergiella</taxon>
    </lineage>
</organism>
<evidence type="ECO:0008006" key="3">
    <source>
        <dbReference type="Google" id="ProtNLM"/>
    </source>
</evidence>
<evidence type="ECO:0000313" key="1">
    <source>
        <dbReference type="EMBL" id="RGE72456.1"/>
    </source>
</evidence>
<comment type="caution">
    <text evidence="1">The sequence shown here is derived from an EMBL/GenBank/DDBJ whole genome shotgun (WGS) entry which is preliminary data.</text>
</comment>
<sequence>MEVQITKEYKDRLFRLVFGEKEDLLALYNAVNESAYSNPEQLAIVTLENMLYLKMKNDISFLIGDILNLYEHQSTLNPNMPVRGFLYFAETYQKYLMKHKYRLYGKKLIPLPRPKFVVFYNGLEEQPDRVELKMSDAFPPASDAGEPCLECRAIMLNINAGHNSGLMDKCRKLKEYSIFVEKVRTKLQMNLPFDEAADAAIRECIQENILKDILTAHRVEVIDMLFTEYDEQEHMAFLKEEGLEEGIKEGENRVNQLIRLLIENGRSSEIEKAVTSHDFQESLFQEFGL</sequence>
<reference evidence="1 2" key="1">
    <citation type="submission" date="2018-08" db="EMBL/GenBank/DDBJ databases">
        <title>A genome reference for cultivated species of the human gut microbiota.</title>
        <authorList>
            <person name="Zou Y."/>
            <person name="Xue W."/>
            <person name="Luo G."/>
        </authorList>
    </citation>
    <scope>NUCLEOTIDE SEQUENCE [LARGE SCALE GENOMIC DNA]</scope>
    <source>
        <strain evidence="1 2">AF26-4BH</strain>
    </source>
</reference>
<proteinExistence type="predicted"/>
<dbReference type="AlphaFoldDB" id="A0A3E3IZD6"/>
<accession>A0A3E3IZD6</accession>
<dbReference type="Proteomes" id="UP000261166">
    <property type="component" value="Unassembled WGS sequence"/>
</dbReference>
<dbReference type="RefSeq" id="WP_025487582.1">
    <property type="nucleotide sequence ID" value="NZ_CALBAU010000365.1"/>
</dbReference>
<name>A0A3E3IZD6_9FIRM</name>
<evidence type="ECO:0000313" key="2">
    <source>
        <dbReference type="Proteomes" id="UP000261166"/>
    </source>
</evidence>